<organism evidence="10 11">
    <name type="scientific">Mesorhabditis spiculigera</name>
    <dbReference type="NCBI Taxonomy" id="96644"/>
    <lineage>
        <taxon>Eukaryota</taxon>
        <taxon>Metazoa</taxon>
        <taxon>Ecdysozoa</taxon>
        <taxon>Nematoda</taxon>
        <taxon>Chromadorea</taxon>
        <taxon>Rhabditida</taxon>
        <taxon>Rhabditina</taxon>
        <taxon>Rhabditomorpha</taxon>
        <taxon>Rhabditoidea</taxon>
        <taxon>Rhabditidae</taxon>
        <taxon>Mesorhabditinae</taxon>
        <taxon>Mesorhabditis</taxon>
    </lineage>
</organism>
<feature type="region of interest" description="Disordered" evidence="8">
    <location>
        <begin position="313"/>
        <end position="465"/>
    </location>
</feature>
<keyword evidence="4 7" id="KW-0863">Zinc-finger</keyword>
<accession>A0AA36CTU5</accession>
<dbReference type="InterPro" id="IPR050888">
    <property type="entry name" value="ZnF_C2H2-type_TF"/>
</dbReference>
<feature type="compositionally biased region" description="Acidic residues" evidence="8">
    <location>
        <begin position="13"/>
        <end position="39"/>
    </location>
</feature>
<dbReference type="SMART" id="SM00355">
    <property type="entry name" value="ZnF_C2H2"/>
    <property type="match status" value="3"/>
</dbReference>
<dbReference type="GO" id="GO:0008270">
    <property type="term" value="F:zinc ion binding"/>
    <property type="evidence" value="ECO:0007669"/>
    <property type="project" value="UniProtKB-KW"/>
</dbReference>
<feature type="compositionally biased region" description="Basic and acidic residues" evidence="8">
    <location>
        <begin position="40"/>
        <end position="55"/>
    </location>
</feature>
<feature type="non-terminal residue" evidence="10">
    <location>
        <position position="1"/>
    </location>
</feature>
<evidence type="ECO:0000313" key="11">
    <source>
        <dbReference type="Proteomes" id="UP001177023"/>
    </source>
</evidence>
<keyword evidence="5" id="KW-0862">Zinc</keyword>
<keyword evidence="3" id="KW-0677">Repeat</keyword>
<dbReference type="AlphaFoldDB" id="A0AA36CTU5"/>
<sequence>MAADKAKSAKYSDEEEDVEDLFDDASDAKAEDEDDAEDLYDPKEAFPVDSDRGDVKAGSAPQKRKKKSCDYQKPKRIVHKDSIPLAANVCQLCGGRLAPGRDQTQTTITLVHHSMAHLDFRPFQCSECNFMAARRQSITLHRKKQHNQEGSHIDHRTAIYYAKLKLMSMTNFPLQMKDIERYVDNQLARFNESLSIHLDEEREVEKNQCQLCGKKITLQKDPCINTICIMQHSMIHIDHKPFKCPQCGMASRAKDEIRKHQLRQHKQAEEVVDDRTTLYFSDLINMAKSNFPLQTEELEVRIEFVKSKLREFGPIKDKPDLPEKPPQRQRGSTSKPRPVAAISTPDVAEPPVKRRRSQRARKNNDSLQDFYKEFGLDDVSPIKEPETPRPSTSRAAKAAPPPEKPAEPSPMDLLNMINEDFKASPVKRRSPKKEKLAAQTTPPGPSRNGATTKTATTTPAKDRASIDAIDRLKRMLEATEDNVPFQDDQQEQVDVLMQLFGQPQASSEADE</sequence>
<evidence type="ECO:0000256" key="1">
    <source>
        <dbReference type="ARBA" id="ARBA00004123"/>
    </source>
</evidence>
<dbReference type="PANTHER" id="PTHR24406">
    <property type="entry name" value="TRANSCRIPTIONAL REPRESSOR CTCFL-RELATED"/>
    <property type="match status" value="1"/>
</dbReference>
<dbReference type="InterPro" id="IPR036236">
    <property type="entry name" value="Znf_C2H2_sf"/>
</dbReference>
<evidence type="ECO:0000256" key="5">
    <source>
        <dbReference type="ARBA" id="ARBA00022833"/>
    </source>
</evidence>
<keyword evidence="2" id="KW-0479">Metal-binding</keyword>
<reference evidence="10" key="1">
    <citation type="submission" date="2023-06" db="EMBL/GenBank/DDBJ databases">
        <authorList>
            <person name="Delattre M."/>
        </authorList>
    </citation>
    <scope>NUCLEOTIDE SEQUENCE</scope>
    <source>
        <strain evidence="10">AF72</strain>
    </source>
</reference>
<evidence type="ECO:0000256" key="4">
    <source>
        <dbReference type="ARBA" id="ARBA00022771"/>
    </source>
</evidence>
<name>A0AA36CTU5_9BILA</name>
<comment type="subcellular location">
    <subcellularLocation>
        <location evidence="1">Nucleus</location>
    </subcellularLocation>
</comment>
<evidence type="ECO:0000313" key="10">
    <source>
        <dbReference type="EMBL" id="CAJ0575218.1"/>
    </source>
</evidence>
<dbReference type="Gene3D" id="3.30.160.60">
    <property type="entry name" value="Classic Zinc Finger"/>
    <property type="match status" value="1"/>
</dbReference>
<evidence type="ECO:0000256" key="7">
    <source>
        <dbReference type="PROSITE-ProRule" id="PRU00042"/>
    </source>
</evidence>
<feature type="compositionally biased region" description="Basic and acidic residues" evidence="8">
    <location>
        <begin position="313"/>
        <end position="326"/>
    </location>
</feature>
<gene>
    <name evidence="10" type="ORF">MSPICULIGERA_LOCUS13533</name>
</gene>
<feature type="compositionally biased region" description="Low complexity" evidence="8">
    <location>
        <begin position="450"/>
        <end position="459"/>
    </location>
</feature>
<evidence type="ECO:0000256" key="6">
    <source>
        <dbReference type="ARBA" id="ARBA00023242"/>
    </source>
</evidence>
<feature type="region of interest" description="Disordered" evidence="8">
    <location>
        <begin position="1"/>
        <end position="73"/>
    </location>
</feature>
<proteinExistence type="predicted"/>
<dbReference type="Proteomes" id="UP001177023">
    <property type="component" value="Unassembled WGS sequence"/>
</dbReference>
<protein>
    <recommendedName>
        <fullName evidence="9">C2H2-type domain-containing protein</fullName>
    </recommendedName>
</protein>
<dbReference type="EMBL" id="CATQJA010002636">
    <property type="protein sequence ID" value="CAJ0575218.1"/>
    <property type="molecule type" value="Genomic_DNA"/>
</dbReference>
<comment type="caution">
    <text evidence="10">The sequence shown here is derived from an EMBL/GenBank/DDBJ whole genome shotgun (WGS) entry which is preliminary data.</text>
</comment>
<dbReference type="GO" id="GO:0005634">
    <property type="term" value="C:nucleus"/>
    <property type="evidence" value="ECO:0007669"/>
    <property type="project" value="UniProtKB-SubCell"/>
</dbReference>
<evidence type="ECO:0000256" key="8">
    <source>
        <dbReference type="SAM" id="MobiDB-lite"/>
    </source>
</evidence>
<dbReference type="InterPro" id="IPR013087">
    <property type="entry name" value="Znf_C2H2_type"/>
</dbReference>
<feature type="compositionally biased region" description="Basic and acidic residues" evidence="8">
    <location>
        <begin position="370"/>
        <end position="387"/>
    </location>
</feature>
<dbReference type="PROSITE" id="PS50157">
    <property type="entry name" value="ZINC_FINGER_C2H2_2"/>
    <property type="match status" value="2"/>
</dbReference>
<evidence type="ECO:0000256" key="2">
    <source>
        <dbReference type="ARBA" id="ARBA00022723"/>
    </source>
</evidence>
<dbReference type="SUPFAM" id="SSF57667">
    <property type="entry name" value="beta-beta-alpha zinc fingers"/>
    <property type="match status" value="1"/>
</dbReference>
<keyword evidence="6" id="KW-0539">Nucleus</keyword>
<feature type="domain" description="C2H2-type" evidence="9">
    <location>
        <begin position="242"/>
        <end position="270"/>
    </location>
</feature>
<evidence type="ECO:0000256" key="3">
    <source>
        <dbReference type="ARBA" id="ARBA00022737"/>
    </source>
</evidence>
<keyword evidence="11" id="KW-1185">Reference proteome</keyword>
<feature type="compositionally biased region" description="Basic and acidic residues" evidence="8">
    <location>
        <begin position="1"/>
        <end position="12"/>
    </location>
</feature>
<evidence type="ECO:0000259" key="9">
    <source>
        <dbReference type="PROSITE" id="PS50157"/>
    </source>
</evidence>
<feature type="domain" description="C2H2-type" evidence="9">
    <location>
        <begin position="123"/>
        <end position="151"/>
    </location>
</feature>